<comment type="similarity">
    <text evidence="2">In the central section; belongs to the 3-hydroxyacyl-CoA dehydrogenase family.</text>
</comment>
<feature type="domain" description="3-hydroxyacyl-CoA dehydrogenase NAD binding" evidence="14">
    <location>
        <begin position="311"/>
        <end position="476"/>
    </location>
</feature>
<dbReference type="Pfam" id="PF02737">
    <property type="entry name" value="3HCDH_N"/>
    <property type="match status" value="1"/>
</dbReference>
<dbReference type="InterPro" id="IPR050136">
    <property type="entry name" value="FA_oxidation_alpha_subunit"/>
</dbReference>
<dbReference type="InterPro" id="IPR006108">
    <property type="entry name" value="3HC_DH_C"/>
</dbReference>
<dbReference type="InterPro" id="IPR001753">
    <property type="entry name" value="Enoyl-CoA_hydra/iso"/>
</dbReference>
<dbReference type="SUPFAM" id="SSF51735">
    <property type="entry name" value="NAD(P)-binding Rossmann-fold domains"/>
    <property type="match status" value="1"/>
</dbReference>
<evidence type="ECO:0000256" key="9">
    <source>
        <dbReference type="ARBA" id="ARBA00023098"/>
    </source>
</evidence>
<reference evidence="15 16" key="1">
    <citation type="submission" date="2021-12" db="EMBL/GenBank/DDBJ databases">
        <title>Genome sequencing of bacteria with rrn-lacking chromosome and rrn-plasmid.</title>
        <authorList>
            <person name="Anda M."/>
            <person name="Iwasaki W."/>
        </authorList>
    </citation>
    <scope>NUCLEOTIDE SEQUENCE [LARGE SCALE GENOMIC DNA]</scope>
    <source>
        <strain evidence="15 16">DSM 100852</strain>
    </source>
</reference>
<dbReference type="SUPFAM" id="SSF48179">
    <property type="entry name" value="6-phosphogluconate dehydrogenase C-terminal domain-like"/>
    <property type="match status" value="2"/>
</dbReference>
<dbReference type="InterPro" id="IPR029045">
    <property type="entry name" value="ClpP/crotonase-like_dom_sf"/>
</dbReference>
<keyword evidence="5" id="KW-0276">Fatty acid metabolism</keyword>
<dbReference type="PANTHER" id="PTHR43612">
    <property type="entry name" value="TRIFUNCTIONAL ENZYME SUBUNIT ALPHA"/>
    <property type="match status" value="1"/>
</dbReference>
<dbReference type="Pfam" id="PF00378">
    <property type="entry name" value="ECH_1"/>
    <property type="match status" value="1"/>
</dbReference>
<dbReference type="Gene3D" id="3.40.50.720">
    <property type="entry name" value="NAD(P)-binding Rossmann-like Domain"/>
    <property type="match status" value="1"/>
</dbReference>
<evidence type="ECO:0000256" key="12">
    <source>
        <dbReference type="ARBA" id="ARBA00049556"/>
    </source>
</evidence>
<protein>
    <recommendedName>
        <fullName evidence="4">enoyl-CoA hydratase</fullName>
        <ecNumber evidence="4">4.2.1.17</ecNumber>
    </recommendedName>
</protein>
<evidence type="ECO:0000256" key="7">
    <source>
        <dbReference type="ARBA" id="ARBA00023002"/>
    </source>
</evidence>
<evidence type="ECO:0000256" key="6">
    <source>
        <dbReference type="ARBA" id="ARBA00022963"/>
    </source>
</evidence>
<organism evidence="15 16">
    <name type="scientific">Fulvitalea axinellae</name>
    <dbReference type="NCBI Taxonomy" id="1182444"/>
    <lineage>
        <taxon>Bacteria</taxon>
        <taxon>Pseudomonadati</taxon>
        <taxon>Bacteroidota</taxon>
        <taxon>Cytophagia</taxon>
        <taxon>Cytophagales</taxon>
        <taxon>Persicobacteraceae</taxon>
        <taxon>Fulvitalea</taxon>
    </lineage>
</organism>
<name>A0AAU9CP02_9BACT</name>
<dbReference type="Proteomes" id="UP001348817">
    <property type="component" value="Chromosome"/>
</dbReference>
<keyword evidence="10" id="KW-0456">Lyase</keyword>
<keyword evidence="8" id="KW-0520">NAD</keyword>
<dbReference type="InterPro" id="IPR006180">
    <property type="entry name" value="3-OHacyl-CoA_DH_CS"/>
</dbReference>
<dbReference type="Gene3D" id="3.90.226.10">
    <property type="entry name" value="2-enoyl-CoA Hydratase, Chain A, domain 1"/>
    <property type="match status" value="1"/>
</dbReference>
<proteinExistence type="inferred from homology"/>
<evidence type="ECO:0000256" key="4">
    <source>
        <dbReference type="ARBA" id="ARBA00012076"/>
    </source>
</evidence>
<dbReference type="InterPro" id="IPR006176">
    <property type="entry name" value="3-OHacyl-CoA_DH_NAD-bd"/>
</dbReference>
<evidence type="ECO:0000256" key="11">
    <source>
        <dbReference type="ARBA" id="ARBA00023268"/>
    </source>
</evidence>
<evidence type="ECO:0000259" key="14">
    <source>
        <dbReference type="Pfam" id="PF02737"/>
    </source>
</evidence>
<keyword evidence="7" id="KW-0560">Oxidoreductase</keyword>
<dbReference type="InterPro" id="IPR008927">
    <property type="entry name" value="6-PGluconate_DH-like_C_sf"/>
</dbReference>
<dbReference type="Pfam" id="PF00725">
    <property type="entry name" value="3HCDH"/>
    <property type="match status" value="1"/>
</dbReference>
<dbReference type="InterPro" id="IPR036291">
    <property type="entry name" value="NAD(P)-bd_dom_sf"/>
</dbReference>
<dbReference type="EMBL" id="AP025314">
    <property type="protein sequence ID" value="BDD09672.1"/>
    <property type="molecule type" value="Genomic_DNA"/>
</dbReference>
<dbReference type="AlphaFoldDB" id="A0AAU9CP02"/>
<keyword evidence="6" id="KW-0442">Lipid degradation</keyword>
<dbReference type="SUPFAM" id="SSF52096">
    <property type="entry name" value="ClpP/crotonase"/>
    <property type="match status" value="1"/>
</dbReference>
<comment type="pathway">
    <text evidence="1">Lipid metabolism; fatty acid beta-oxidation.</text>
</comment>
<evidence type="ECO:0000256" key="3">
    <source>
        <dbReference type="ARBA" id="ARBA00008750"/>
    </source>
</evidence>
<dbReference type="CDD" id="cd06558">
    <property type="entry name" value="crotonase-like"/>
    <property type="match status" value="1"/>
</dbReference>
<evidence type="ECO:0000256" key="10">
    <source>
        <dbReference type="ARBA" id="ARBA00023239"/>
    </source>
</evidence>
<dbReference type="GO" id="GO:0006635">
    <property type="term" value="P:fatty acid beta-oxidation"/>
    <property type="evidence" value="ECO:0007669"/>
    <property type="project" value="UniProtKB-ARBA"/>
</dbReference>
<dbReference type="EC" id="4.2.1.17" evidence="4"/>
<evidence type="ECO:0000313" key="15">
    <source>
        <dbReference type="EMBL" id="BDD09672.1"/>
    </source>
</evidence>
<keyword evidence="16" id="KW-1185">Reference proteome</keyword>
<dbReference type="KEGG" id="fax:FUAX_21040"/>
<evidence type="ECO:0000259" key="13">
    <source>
        <dbReference type="Pfam" id="PF00725"/>
    </source>
</evidence>
<evidence type="ECO:0000256" key="2">
    <source>
        <dbReference type="ARBA" id="ARBA00007005"/>
    </source>
</evidence>
<dbReference type="GO" id="GO:0070403">
    <property type="term" value="F:NAD+ binding"/>
    <property type="evidence" value="ECO:0007669"/>
    <property type="project" value="InterPro"/>
</dbReference>
<evidence type="ECO:0000313" key="16">
    <source>
        <dbReference type="Proteomes" id="UP001348817"/>
    </source>
</evidence>
<dbReference type="PANTHER" id="PTHR43612:SF3">
    <property type="entry name" value="TRIFUNCTIONAL ENZYME SUBUNIT ALPHA, MITOCHONDRIAL"/>
    <property type="match status" value="1"/>
</dbReference>
<feature type="domain" description="3-hydroxyacyl-CoA dehydrogenase C-terminal" evidence="13">
    <location>
        <begin position="479"/>
        <end position="574"/>
    </location>
</feature>
<comment type="catalytic activity">
    <reaction evidence="12">
        <text>a (3S)-3-hydroxyacyl-CoA + NAD(+) = a 3-oxoacyl-CoA + NADH + H(+)</text>
        <dbReference type="Rhea" id="RHEA:22432"/>
        <dbReference type="ChEBI" id="CHEBI:15378"/>
        <dbReference type="ChEBI" id="CHEBI:57318"/>
        <dbReference type="ChEBI" id="CHEBI:57540"/>
        <dbReference type="ChEBI" id="CHEBI:57945"/>
        <dbReference type="ChEBI" id="CHEBI:90726"/>
        <dbReference type="EC" id="1.1.1.35"/>
    </reaction>
</comment>
<dbReference type="Gene3D" id="1.10.1040.50">
    <property type="match status" value="1"/>
</dbReference>
<accession>A0AAU9CP02</accession>
<comment type="similarity">
    <text evidence="3">In the N-terminal section; belongs to the enoyl-CoA hydratase/isomerase family.</text>
</comment>
<dbReference type="GO" id="GO:0004300">
    <property type="term" value="F:enoyl-CoA hydratase activity"/>
    <property type="evidence" value="ECO:0007669"/>
    <property type="project" value="UniProtKB-EC"/>
</dbReference>
<keyword evidence="9" id="KW-0443">Lipid metabolism</keyword>
<sequence>MKLFFHTDEDLQQTESYVKVHRSHHSALVTLDKKDSPVNTVDSSFAKAINSVLDKLEADESISSVIFNSEKKTFIAGADLKLLHEGSAEDAAQMIAEVQDLYSRLQRFPKTTVAYIEGACLGGGLEFAMACQTRIANRNSRAFFQLPETNLGLIPGFGGTFRLPDLVGVEVALHMILRCQKLNIAQASEAGLVDQQVGDLDELTGLLNSGSLTLSQNRKNRHLPTDLDSITSFRKKTERRSKGLYPALTHALDALEFACKNPDEEQRIENEKALFAKTLATPAASRMVELFFTINDKKKNPWKHLVQPTHNIGIIGAGLMGSGIASVSVRKGYNVAVTDIHESSLLKLEAVVQKENGEVADDKLKLSDNLDILEDSQMVVEAIYENLEVKKETIRKLNGKLPSNSILASNTSAIPIKDLAEVFEDKTRVIGTHYFSPVQKMPLLEIIVTPETESWVKATALDIGIRQGKTCIIVNDGPGFYTTRILAPYLNEALLLLQEGVSGADLDSALESFGMPVGPVTLMDEIGIDVCAHLLGGPIGAMFDERGTPISKLLNVFVENGYLGRKNGKGFLQYDDSGKKSARIYSENLPEIGNTSSGAELDQETIRTRVVWAMVNEAIKCLEDDTLSTPADGDIGAILGLAFPKYTGGPFRFADAKGPESAYQTLRDLELKFGKRFAPATSISRHKNDNTLFHSS</sequence>
<dbReference type="PROSITE" id="PS00067">
    <property type="entry name" value="3HCDH"/>
    <property type="match status" value="1"/>
</dbReference>
<keyword evidence="11" id="KW-0511">Multifunctional enzyme</keyword>
<dbReference type="GO" id="GO:0016509">
    <property type="term" value="F:long-chain (3S)-3-hydroxyacyl-CoA dehydrogenase (NAD+) activity"/>
    <property type="evidence" value="ECO:0007669"/>
    <property type="project" value="TreeGrafter"/>
</dbReference>
<evidence type="ECO:0000256" key="1">
    <source>
        <dbReference type="ARBA" id="ARBA00005005"/>
    </source>
</evidence>
<dbReference type="RefSeq" id="WP_338391269.1">
    <property type="nucleotide sequence ID" value="NZ_AP025314.1"/>
</dbReference>
<gene>
    <name evidence="15" type="primary">fadJ</name>
    <name evidence="15" type="ORF">FUAX_21040</name>
</gene>
<evidence type="ECO:0000256" key="8">
    <source>
        <dbReference type="ARBA" id="ARBA00023027"/>
    </source>
</evidence>
<evidence type="ECO:0000256" key="5">
    <source>
        <dbReference type="ARBA" id="ARBA00022832"/>
    </source>
</evidence>